<keyword evidence="2" id="KW-0378">Hydrolase</keyword>
<dbReference type="EMBL" id="CP102294">
    <property type="protein sequence ID" value="UWN57867.1"/>
    <property type="molecule type" value="Genomic_DNA"/>
</dbReference>
<dbReference type="Pfam" id="PF01183">
    <property type="entry name" value="Glyco_hydro_25"/>
    <property type="match status" value="1"/>
</dbReference>
<dbReference type="SUPFAM" id="SSF51445">
    <property type="entry name" value="(Trans)glycosidases"/>
    <property type="match status" value="1"/>
</dbReference>
<evidence type="ECO:0008006" key="6">
    <source>
        <dbReference type="Google" id="ProtNLM"/>
    </source>
</evidence>
<dbReference type="PANTHER" id="PTHR34135">
    <property type="entry name" value="LYSOZYME"/>
    <property type="match status" value="1"/>
</dbReference>
<evidence type="ECO:0000313" key="4">
    <source>
        <dbReference type="EMBL" id="UWN57867.1"/>
    </source>
</evidence>
<keyword evidence="3" id="KW-0326">Glycosidase</keyword>
<dbReference type="SMART" id="SM00641">
    <property type="entry name" value="Glyco_25"/>
    <property type="match status" value="1"/>
</dbReference>
<accession>A0ABY5V0X6</accession>
<comment type="similarity">
    <text evidence="1">Belongs to the glycosyl hydrolase 25 family.</text>
</comment>
<dbReference type="InterPro" id="IPR017853">
    <property type="entry name" value="GH"/>
</dbReference>
<dbReference type="Proteomes" id="UP001059295">
    <property type="component" value="Chromosome"/>
</dbReference>
<evidence type="ECO:0000256" key="3">
    <source>
        <dbReference type="ARBA" id="ARBA00023295"/>
    </source>
</evidence>
<dbReference type="PROSITE" id="PS51257">
    <property type="entry name" value="PROKAR_LIPOPROTEIN"/>
    <property type="match status" value="1"/>
</dbReference>
<evidence type="ECO:0000256" key="1">
    <source>
        <dbReference type="ARBA" id="ARBA00010646"/>
    </source>
</evidence>
<evidence type="ECO:0000256" key="2">
    <source>
        <dbReference type="ARBA" id="ARBA00022801"/>
    </source>
</evidence>
<protein>
    <recommendedName>
        <fullName evidence="6">Glycosyl hydrolase family 25</fullName>
    </recommendedName>
</protein>
<organism evidence="4 5">
    <name type="scientific">Alistipes ihumii AP11</name>
    <dbReference type="NCBI Taxonomy" id="1211813"/>
    <lineage>
        <taxon>Bacteria</taxon>
        <taxon>Pseudomonadati</taxon>
        <taxon>Bacteroidota</taxon>
        <taxon>Bacteroidia</taxon>
        <taxon>Bacteroidales</taxon>
        <taxon>Rikenellaceae</taxon>
        <taxon>Alistipes</taxon>
    </lineage>
</organism>
<name>A0ABY5V0X6_9BACT</name>
<dbReference type="InterPro" id="IPR002053">
    <property type="entry name" value="Glyco_hydro_25"/>
</dbReference>
<dbReference type="GeneID" id="82890777"/>
<evidence type="ECO:0000313" key="5">
    <source>
        <dbReference type="Proteomes" id="UP001059295"/>
    </source>
</evidence>
<dbReference type="PANTHER" id="PTHR34135:SF2">
    <property type="entry name" value="LYSOZYME"/>
    <property type="match status" value="1"/>
</dbReference>
<keyword evidence="5" id="KW-1185">Reference proteome</keyword>
<dbReference type="InterPro" id="IPR018077">
    <property type="entry name" value="Glyco_hydro_fam25_subgr"/>
</dbReference>
<reference evidence="4" key="1">
    <citation type="journal article" date="2022" name="Cell">
        <title>Design, construction, and in vivo augmentation of a complex gut microbiome.</title>
        <authorList>
            <person name="Cheng A.G."/>
            <person name="Ho P.Y."/>
            <person name="Aranda-Diaz A."/>
            <person name="Jain S."/>
            <person name="Yu F.B."/>
            <person name="Meng X."/>
            <person name="Wang M."/>
            <person name="Iakiviak M."/>
            <person name="Nagashima K."/>
            <person name="Zhao A."/>
            <person name="Murugkar P."/>
            <person name="Patil A."/>
            <person name="Atabakhsh K."/>
            <person name="Weakley A."/>
            <person name="Yan J."/>
            <person name="Brumbaugh A.R."/>
            <person name="Higginbottom S."/>
            <person name="Dimas A."/>
            <person name="Shiver A.L."/>
            <person name="Deutschbauer A."/>
            <person name="Neff N."/>
            <person name="Sonnenburg J.L."/>
            <person name="Huang K.C."/>
            <person name="Fischbach M.A."/>
        </authorList>
    </citation>
    <scope>NUCLEOTIDE SEQUENCE</scope>
    <source>
        <strain evidence="4">AP11</strain>
    </source>
</reference>
<dbReference type="PROSITE" id="PS51904">
    <property type="entry name" value="GLYCOSYL_HYDROL_F25_2"/>
    <property type="match status" value="1"/>
</dbReference>
<gene>
    <name evidence="4" type="ORF">NQ491_03545</name>
</gene>
<sequence>MRNVRGLFFLLLLSALASCREKTADDFPVWGLDVSRHQQNVDWEKVVEHEKPWFVFIKATEGTLIVDPTYDRHRRELERTDVTWGAYHFFGHRTPGREQARNFIRTARLEKGNLLPVLDIEQHRFMTDPKRSVREAKAFCDEIRRYYGADPIIYCSTHFYETYLKKEFSPDRYTLWIADYRGCPRIKWRIWQHTDSHSLPGIRGKVDRNVFAGSEQEFKKLIL</sequence>
<dbReference type="RefSeq" id="WP_019244689.1">
    <property type="nucleotide sequence ID" value="NZ_CAPH01000003.1"/>
</dbReference>
<dbReference type="Gene3D" id="3.20.20.80">
    <property type="entry name" value="Glycosidases"/>
    <property type="match status" value="1"/>
</dbReference>
<proteinExistence type="inferred from homology"/>